<proteinExistence type="predicted"/>
<dbReference type="Proteomes" id="UP000230233">
    <property type="component" value="Chromosome IV"/>
</dbReference>
<organism evidence="2 3">
    <name type="scientific">Caenorhabditis nigoni</name>
    <dbReference type="NCBI Taxonomy" id="1611254"/>
    <lineage>
        <taxon>Eukaryota</taxon>
        <taxon>Metazoa</taxon>
        <taxon>Ecdysozoa</taxon>
        <taxon>Nematoda</taxon>
        <taxon>Chromadorea</taxon>
        <taxon>Rhabditida</taxon>
        <taxon>Rhabditina</taxon>
        <taxon>Rhabditomorpha</taxon>
        <taxon>Rhabditoidea</taxon>
        <taxon>Rhabditidae</taxon>
        <taxon>Peloderinae</taxon>
        <taxon>Caenorhabditis</taxon>
    </lineage>
</organism>
<dbReference type="STRING" id="1611254.A0A2G5U2C5"/>
<reference evidence="3" key="1">
    <citation type="submission" date="2017-10" db="EMBL/GenBank/DDBJ databases">
        <title>Rapid genome shrinkage in a self-fertile nematode reveals novel sperm competition proteins.</title>
        <authorList>
            <person name="Yin D."/>
            <person name="Schwarz E.M."/>
            <person name="Thomas C.G."/>
            <person name="Felde R.L."/>
            <person name="Korf I.F."/>
            <person name="Cutter A.D."/>
            <person name="Schartner C.M."/>
            <person name="Ralston E.J."/>
            <person name="Meyer B.J."/>
            <person name="Haag E.S."/>
        </authorList>
    </citation>
    <scope>NUCLEOTIDE SEQUENCE [LARGE SCALE GENOMIC DNA]</scope>
    <source>
        <strain evidence="3">JU1422</strain>
    </source>
</reference>
<protein>
    <recommendedName>
        <fullName evidence="4">Glucuronosyltransferase</fullName>
    </recommendedName>
</protein>
<dbReference type="EMBL" id="PDUG01000004">
    <property type="protein sequence ID" value="PIC33521.1"/>
    <property type="molecule type" value="Genomic_DNA"/>
</dbReference>
<dbReference type="OrthoDB" id="5835829at2759"/>
<comment type="caution">
    <text evidence="2">The sequence shown here is derived from an EMBL/GenBank/DDBJ whole genome shotgun (WGS) entry which is preliminary data.</text>
</comment>
<evidence type="ECO:0000313" key="2">
    <source>
        <dbReference type="EMBL" id="PIC33521.1"/>
    </source>
</evidence>
<evidence type="ECO:0000313" key="3">
    <source>
        <dbReference type="Proteomes" id="UP000230233"/>
    </source>
</evidence>
<name>A0A2G5U2C5_9PELO</name>
<evidence type="ECO:0000256" key="1">
    <source>
        <dbReference type="SAM" id="SignalP"/>
    </source>
</evidence>
<evidence type="ECO:0008006" key="4">
    <source>
        <dbReference type="Google" id="ProtNLM"/>
    </source>
</evidence>
<keyword evidence="3" id="KW-1185">Reference proteome</keyword>
<sequence length="116" mass="13290">MLNSLPLIFLVFSYCPIGSEAYKILVYTNLFGHSHVKIMGTVADALTDAGHNVTVLMPIIERQFLNDTCLKRTKNVIFVEQDEQLKLQMQQRSKRFVGVWTSTNSNPYNLVKVHFL</sequence>
<gene>
    <name evidence="2" type="primary">Cnig_chr_IV.g13472</name>
    <name evidence="2" type="ORF">B9Z55_013472</name>
</gene>
<accession>A0A2G5U2C5</accession>
<feature type="chain" id="PRO_5013815015" description="Glucuronosyltransferase" evidence="1">
    <location>
        <begin position="22"/>
        <end position="116"/>
    </location>
</feature>
<feature type="signal peptide" evidence="1">
    <location>
        <begin position="1"/>
        <end position="21"/>
    </location>
</feature>
<dbReference type="SUPFAM" id="SSF53756">
    <property type="entry name" value="UDP-Glycosyltransferase/glycogen phosphorylase"/>
    <property type="match status" value="1"/>
</dbReference>
<dbReference type="AlphaFoldDB" id="A0A2G5U2C5"/>
<keyword evidence="1" id="KW-0732">Signal</keyword>